<feature type="compositionally biased region" description="Gly residues" evidence="1">
    <location>
        <begin position="257"/>
        <end position="271"/>
    </location>
</feature>
<feature type="chain" id="PRO_5021887640" description="Outer membrane protein assembly factor BamD" evidence="2">
    <location>
        <begin position="26"/>
        <end position="347"/>
    </location>
</feature>
<evidence type="ECO:0000256" key="1">
    <source>
        <dbReference type="SAM" id="MobiDB-lite"/>
    </source>
</evidence>
<dbReference type="Proteomes" id="UP000317648">
    <property type="component" value="Chromosome"/>
</dbReference>
<evidence type="ECO:0000313" key="4">
    <source>
        <dbReference type="Proteomes" id="UP000317648"/>
    </source>
</evidence>
<dbReference type="Gene3D" id="1.25.40.10">
    <property type="entry name" value="Tetratricopeptide repeat domain"/>
    <property type="match status" value="1"/>
</dbReference>
<dbReference type="EMBL" id="CP036433">
    <property type="protein sequence ID" value="QDU98757.1"/>
    <property type="molecule type" value="Genomic_DNA"/>
</dbReference>
<organism evidence="3 4">
    <name type="scientific">Lignipirellula cremea</name>
    <dbReference type="NCBI Taxonomy" id="2528010"/>
    <lineage>
        <taxon>Bacteria</taxon>
        <taxon>Pseudomonadati</taxon>
        <taxon>Planctomycetota</taxon>
        <taxon>Planctomycetia</taxon>
        <taxon>Pirellulales</taxon>
        <taxon>Pirellulaceae</taxon>
        <taxon>Lignipirellula</taxon>
    </lineage>
</organism>
<evidence type="ECO:0000256" key="2">
    <source>
        <dbReference type="SAM" id="SignalP"/>
    </source>
</evidence>
<evidence type="ECO:0000313" key="3">
    <source>
        <dbReference type="EMBL" id="QDU98757.1"/>
    </source>
</evidence>
<feature type="signal peptide" evidence="2">
    <location>
        <begin position="1"/>
        <end position="25"/>
    </location>
</feature>
<reference evidence="3 4" key="1">
    <citation type="submission" date="2019-02" db="EMBL/GenBank/DDBJ databases">
        <title>Deep-cultivation of Planctomycetes and their phenomic and genomic characterization uncovers novel biology.</title>
        <authorList>
            <person name="Wiegand S."/>
            <person name="Jogler M."/>
            <person name="Boedeker C."/>
            <person name="Pinto D."/>
            <person name="Vollmers J."/>
            <person name="Rivas-Marin E."/>
            <person name="Kohn T."/>
            <person name="Peeters S.H."/>
            <person name="Heuer A."/>
            <person name="Rast P."/>
            <person name="Oberbeckmann S."/>
            <person name="Bunk B."/>
            <person name="Jeske O."/>
            <person name="Meyerdierks A."/>
            <person name="Storesund J.E."/>
            <person name="Kallscheuer N."/>
            <person name="Luecker S."/>
            <person name="Lage O.M."/>
            <person name="Pohl T."/>
            <person name="Merkel B.J."/>
            <person name="Hornburger P."/>
            <person name="Mueller R.-W."/>
            <person name="Bruemmer F."/>
            <person name="Labrenz M."/>
            <person name="Spormann A.M."/>
            <person name="Op den Camp H."/>
            <person name="Overmann J."/>
            <person name="Amann R."/>
            <person name="Jetten M.S.M."/>
            <person name="Mascher T."/>
            <person name="Medema M.H."/>
            <person name="Devos D.P."/>
            <person name="Kaster A.-K."/>
            <person name="Ovreas L."/>
            <person name="Rohde M."/>
            <person name="Galperin M.Y."/>
            <person name="Jogler C."/>
        </authorList>
    </citation>
    <scope>NUCLEOTIDE SEQUENCE [LARGE SCALE GENOMIC DNA]</scope>
    <source>
        <strain evidence="3 4">Pla85_3_4</strain>
    </source>
</reference>
<dbReference type="AlphaFoldDB" id="A0A518E3T9"/>
<dbReference type="InterPro" id="IPR011990">
    <property type="entry name" value="TPR-like_helical_dom_sf"/>
</dbReference>
<gene>
    <name evidence="3" type="ORF">Pla8534_66300</name>
</gene>
<protein>
    <recommendedName>
        <fullName evidence="5">Outer membrane protein assembly factor BamD</fullName>
    </recommendedName>
</protein>
<evidence type="ECO:0008006" key="5">
    <source>
        <dbReference type="Google" id="ProtNLM"/>
    </source>
</evidence>
<proteinExistence type="predicted"/>
<accession>A0A518E3T9</accession>
<name>A0A518E3T9_9BACT</name>
<dbReference type="RefSeq" id="WP_145058269.1">
    <property type="nucleotide sequence ID" value="NZ_CP036433.1"/>
</dbReference>
<keyword evidence="4" id="KW-1185">Reference proteome</keyword>
<dbReference type="OrthoDB" id="269518at2"/>
<keyword evidence="2" id="KW-0732">Signal</keyword>
<sequence precursor="true">MRAFPPCLTGCLAGAVICLATSSRAQEMSAPEKVVEAFVQHCRDGDFANADQAIQAVSALREDPLAAPGAVTAGLRLLYPEFQTALNALSEEDFATADLLLEALSASDDPYLATEARFYRARAGTLQERFDKALPLLVDITEKRATRTGMLGDAWFLRGVAEARLLRRPAAIESLETFLEKYPAASERMRVGAQRQLEQLQAIEEESIADAFERMDFARRRLAQGEAGKETQSQQEKIIDILAKLIEEAEENEASGSGQGQGQSSGQGQGEGSKDGNQQNPGEGTGEGENDQSPEAEVKRIYRRGPTSPWGHLRDKERDPAYNAIKTRFPPRYEKLIEQYYKSFQDK</sequence>
<feature type="region of interest" description="Disordered" evidence="1">
    <location>
        <begin position="250"/>
        <end position="326"/>
    </location>
</feature>
<dbReference type="KEGG" id="lcre:Pla8534_66300"/>